<name>A0A386HRE2_9BACT</name>
<dbReference type="Proteomes" id="UP000266118">
    <property type="component" value="Chromosome"/>
</dbReference>
<gene>
    <name evidence="1" type="ORF">D6B99_11785</name>
</gene>
<dbReference type="EMBL" id="CP032489">
    <property type="protein sequence ID" value="AYD48219.1"/>
    <property type="molecule type" value="Genomic_DNA"/>
</dbReference>
<accession>A0A386HRE2</accession>
<protein>
    <submittedName>
        <fullName evidence="1">Uncharacterized protein</fullName>
    </submittedName>
</protein>
<proteinExistence type="predicted"/>
<sequence length="95" mass="11198">MPIPKVEIYRHLFNGCVIRTRHNYSSYYEHCLYKDSCPIAQISVAQFRELSPILKYKKGSFTLNLNEVRKLSGHLLPKKLYKQNKLKTCKPLNNK</sequence>
<dbReference type="KEGG" id="ark:D6B99_11785"/>
<dbReference type="AlphaFoldDB" id="A0A386HRE2"/>
<reference evidence="1 2" key="1">
    <citation type="submission" date="2018-09" db="EMBL/GenBank/DDBJ databases">
        <title>Arachidicoccus sp. nov., a bacterium isolated from soil.</title>
        <authorList>
            <person name="Weon H.-Y."/>
            <person name="Kwon S.-W."/>
            <person name="Lee S.A."/>
        </authorList>
    </citation>
    <scope>NUCLEOTIDE SEQUENCE [LARGE SCALE GENOMIC DNA]</scope>
    <source>
        <strain evidence="1 2">KIS59-12</strain>
    </source>
</reference>
<evidence type="ECO:0000313" key="1">
    <source>
        <dbReference type="EMBL" id="AYD48219.1"/>
    </source>
</evidence>
<keyword evidence="2" id="KW-1185">Reference proteome</keyword>
<evidence type="ECO:0000313" key="2">
    <source>
        <dbReference type="Proteomes" id="UP000266118"/>
    </source>
</evidence>
<organism evidence="1 2">
    <name type="scientific">Arachidicoccus soli</name>
    <dbReference type="NCBI Taxonomy" id="2341117"/>
    <lineage>
        <taxon>Bacteria</taxon>
        <taxon>Pseudomonadati</taxon>
        <taxon>Bacteroidota</taxon>
        <taxon>Chitinophagia</taxon>
        <taxon>Chitinophagales</taxon>
        <taxon>Chitinophagaceae</taxon>
        <taxon>Arachidicoccus</taxon>
    </lineage>
</organism>